<sequence length="48" mass="5319">MRAPPNVTAPRLGHADAQRMYKAEGKWMSDKNAAQLAILNQCLITEAH</sequence>
<dbReference type="AlphaFoldDB" id="A0AAU8PG38"/>
<keyword evidence="2" id="KW-1185">Reference proteome</keyword>
<dbReference type="EMBL" id="CP001135">
    <property type="protein sequence ID" value="ACY84974.1"/>
    <property type="molecule type" value="Genomic_DNA"/>
</dbReference>
<name>A0AAU8PG38_EDWPI</name>
<evidence type="ECO:0000313" key="1">
    <source>
        <dbReference type="EMBL" id="ACY84974.1"/>
    </source>
</evidence>
<accession>A0AAU8PG38</accession>
<evidence type="ECO:0000313" key="2">
    <source>
        <dbReference type="Proteomes" id="UP000002634"/>
    </source>
</evidence>
<proteinExistence type="predicted"/>
<gene>
    <name evidence="1" type="ordered locus">ETAE_2139</name>
</gene>
<organism evidence="1 2">
    <name type="scientific">Edwardsiella piscicida</name>
    <dbReference type="NCBI Taxonomy" id="1263550"/>
    <lineage>
        <taxon>Bacteria</taxon>
        <taxon>Pseudomonadati</taxon>
        <taxon>Pseudomonadota</taxon>
        <taxon>Gammaproteobacteria</taxon>
        <taxon>Enterobacterales</taxon>
        <taxon>Hafniaceae</taxon>
        <taxon>Edwardsiella</taxon>
    </lineage>
</organism>
<dbReference type="Proteomes" id="UP000002634">
    <property type="component" value="Chromosome"/>
</dbReference>
<protein>
    <submittedName>
        <fullName evidence="1">Integrase</fullName>
    </submittedName>
</protein>
<dbReference type="KEGG" id="etr:ETAE_2139"/>
<reference evidence="1 2" key="1">
    <citation type="journal article" date="2009" name="PLoS ONE">
        <title>Genome sequence of the versatile fish pathogen Edwardsiella tarda provides insights into its adaptation to broad host ranges and intracellular niches.</title>
        <authorList>
            <person name="Wang Q."/>
            <person name="Yang M."/>
            <person name="Xiao J."/>
            <person name="Wu H."/>
            <person name="Wang X."/>
            <person name="Lv Y."/>
            <person name="Xu L."/>
            <person name="Zheng H."/>
            <person name="Wang S."/>
            <person name="Zhao G."/>
            <person name="Liu Q."/>
            <person name="Zhang Y."/>
        </authorList>
    </citation>
    <scope>NUCLEOTIDE SEQUENCE [LARGE SCALE GENOMIC DNA]</scope>
    <source>
        <strain evidence="2">EIB202 / CCTCC M208068</strain>
    </source>
</reference>